<proteinExistence type="predicted"/>
<evidence type="ECO:0000313" key="5">
    <source>
        <dbReference type="Proteomes" id="UP001148313"/>
    </source>
</evidence>
<dbReference type="RefSeq" id="WP_271092803.1">
    <property type="nucleotide sequence ID" value="NZ_JAPJZH010000051.1"/>
</dbReference>
<gene>
    <name evidence="4" type="ORF">OOZ53_26490</name>
</gene>
<name>A0ABT4VW30_9HYPH</name>
<dbReference type="CDD" id="cd16148">
    <property type="entry name" value="sulfatase_like"/>
    <property type="match status" value="1"/>
</dbReference>
<organism evidence="4 5">
    <name type="scientific">Hoeflea poritis</name>
    <dbReference type="NCBI Taxonomy" id="2993659"/>
    <lineage>
        <taxon>Bacteria</taxon>
        <taxon>Pseudomonadati</taxon>
        <taxon>Pseudomonadota</taxon>
        <taxon>Alphaproteobacteria</taxon>
        <taxon>Hyphomicrobiales</taxon>
        <taxon>Rhizobiaceae</taxon>
        <taxon>Hoeflea</taxon>
    </lineage>
</organism>
<dbReference type="PANTHER" id="PTHR45953">
    <property type="entry name" value="IDURONATE 2-SULFATASE"/>
    <property type="match status" value="1"/>
</dbReference>
<reference evidence="4" key="1">
    <citation type="submission" date="2022-11" db="EMBL/GenBank/DDBJ databases">
        <title>Hoeflea poritis sp. nov., isolated from scleractinian coral Porites lutea.</title>
        <authorList>
            <person name="Zhang G."/>
            <person name="Wei Q."/>
            <person name="Cai L."/>
        </authorList>
    </citation>
    <scope>NUCLEOTIDE SEQUENCE</scope>
    <source>
        <strain evidence="4">E7-10</strain>
    </source>
</reference>
<dbReference type="PANTHER" id="PTHR45953:SF1">
    <property type="entry name" value="IDURONATE 2-SULFATASE"/>
    <property type="match status" value="1"/>
</dbReference>
<evidence type="ECO:0000256" key="2">
    <source>
        <dbReference type="ARBA" id="ARBA00022801"/>
    </source>
</evidence>
<evidence type="ECO:0000259" key="3">
    <source>
        <dbReference type="Pfam" id="PF00884"/>
    </source>
</evidence>
<dbReference type="SUPFAM" id="SSF53649">
    <property type="entry name" value="Alkaline phosphatase-like"/>
    <property type="match status" value="1"/>
</dbReference>
<comment type="caution">
    <text evidence="4">The sequence shown here is derived from an EMBL/GenBank/DDBJ whole genome shotgun (WGS) entry which is preliminary data.</text>
</comment>
<evidence type="ECO:0000313" key="4">
    <source>
        <dbReference type="EMBL" id="MDA4848922.1"/>
    </source>
</evidence>
<dbReference type="InterPro" id="IPR000917">
    <property type="entry name" value="Sulfatase_N"/>
</dbReference>
<dbReference type="EMBL" id="JAPJZH010000051">
    <property type="protein sequence ID" value="MDA4848922.1"/>
    <property type="molecule type" value="Genomic_DNA"/>
</dbReference>
<feature type="non-terminal residue" evidence="4">
    <location>
        <position position="1"/>
    </location>
</feature>
<keyword evidence="2" id="KW-0378">Hydrolase</keyword>
<dbReference type="Gene3D" id="3.40.720.10">
    <property type="entry name" value="Alkaline Phosphatase, subunit A"/>
    <property type="match status" value="1"/>
</dbReference>
<protein>
    <submittedName>
        <fullName evidence="4">Sulfatase</fullName>
    </submittedName>
</protein>
<dbReference type="Pfam" id="PF00884">
    <property type="entry name" value="Sulfatase"/>
    <property type="match status" value="1"/>
</dbReference>
<dbReference type="InterPro" id="IPR017850">
    <property type="entry name" value="Alkaline_phosphatase_core_sf"/>
</dbReference>
<keyword evidence="1" id="KW-0479">Metal-binding</keyword>
<accession>A0ABT4VW30</accession>
<feature type="domain" description="Sulfatase N-terminal" evidence="3">
    <location>
        <begin position="4"/>
        <end position="338"/>
    </location>
</feature>
<dbReference type="Proteomes" id="UP001148313">
    <property type="component" value="Unassembled WGS sequence"/>
</dbReference>
<evidence type="ECO:0000256" key="1">
    <source>
        <dbReference type="ARBA" id="ARBA00022723"/>
    </source>
</evidence>
<keyword evidence="5" id="KW-1185">Reference proteome</keyword>
<sequence length="502" mass="58062">PMKVLFVLFDSLNRNALGAYGGTRMSTPNFDRFAAKSIRFDNHYVGSMPCMPARRDLHTGRLNFMHRSWGPLEPFDNSMIRELKSSGIWTHMITDHAHYWMEGGATYHTQYSSFDFIRGQEKDRWKAMVQPPLERWREMYHPQQMHGMDEKHVPYMISREHQPTEADMPLAKCMASAFEFLDTNGDKDGWFCHLECFDPHEPFWSPERFQGRRDSGYEGPILDWPRYDKVSESAEEIEELRNNYAGLVEMCDDYFGRLLDHLDTHDLWKDTVVILTTDHGFLLGEHEWWAKNITPYYNEIAHIPLIIYHPDHADQGGTSRQALTQTMDLMPTILSLFDAPVPEQVEGRDLTPLLGQDGPGHDAVAYGIFGGSVNITDGRYTYFKYPENMADQEIYEYTLMPMHLEDAFSVENLCEAELSPPLEYAEGLKVLKIPARKSEDGAVEVPCMGQSRETKTVLYDLSIDPGQYTPIDAPDVVERLENEMRKIMRRNQVPHEAYRRIG</sequence>
<feature type="non-terminal residue" evidence="4">
    <location>
        <position position="502"/>
    </location>
</feature>